<keyword evidence="1" id="KW-0472">Membrane</keyword>
<dbReference type="InterPro" id="IPR001107">
    <property type="entry name" value="Band_7"/>
</dbReference>
<feature type="transmembrane region" description="Helical" evidence="1">
    <location>
        <begin position="48"/>
        <end position="69"/>
    </location>
</feature>
<sequence>MSDDDCEIDYKSVKASIDGSQDDAERGGDFPIRRSKGGCCGPESWKKWTWCGTVMILLITIVTIIPLSLQKLSSTEFGIEYTTYSKKLDDAAKTGGLHTGPPGFSFIKFPSTFLSEDLPRGTCVSQDGLRVDYKVTFQYQIMAENLLPAIFKYRNFATWSKAVSSAGTSAIQHTCSEFEISNFQNQRGVIQARMEDNLRDKLDGSAETGDPGVYALVIALQLQNVDIPEDYQKAVEEKQAAVEAIALAQNQRVQSITQANTALLSAREEARKINDTAVNEASIVLTKAGLQAEETTFAFVTEAEVLVGAKASFNLTTEGVLAYVSNRLYAQVPRLTVTSSEPARLSRKDEL</sequence>
<evidence type="ECO:0000259" key="2">
    <source>
        <dbReference type="Pfam" id="PF01145"/>
    </source>
</evidence>
<dbReference type="Pfam" id="PF01145">
    <property type="entry name" value="Band_7"/>
    <property type="match status" value="1"/>
</dbReference>
<dbReference type="SUPFAM" id="SSF117892">
    <property type="entry name" value="Band 7/SPFH domain"/>
    <property type="match status" value="1"/>
</dbReference>
<feature type="domain" description="Band 7" evidence="2">
    <location>
        <begin position="92"/>
        <end position="250"/>
    </location>
</feature>
<dbReference type="Proteomes" id="UP000836788">
    <property type="component" value="Chromosome 1"/>
</dbReference>
<dbReference type="EMBL" id="OU594942">
    <property type="protein sequence ID" value="CAG9276363.1"/>
    <property type="molecule type" value="Genomic_DNA"/>
</dbReference>
<proteinExistence type="predicted"/>
<keyword evidence="1" id="KW-0812">Transmembrane</keyword>
<reference evidence="3" key="1">
    <citation type="submission" date="2022-02" db="EMBL/GenBank/DDBJ databases">
        <authorList>
            <person name="Giguere J D."/>
        </authorList>
    </citation>
    <scope>NUCLEOTIDE SEQUENCE</scope>
    <source>
        <strain evidence="3">CCAP 1055/1</strain>
    </source>
</reference>
<dbReference type="InterPro" id="IPR036013">
    <property type="entry name" value="Band_7/SPFH_dom_sf"/>
</dbReference>
<accession>A0A8J9TC55</accession>
<dbReference type="Gene3D" id="3.30.479.30">
    <property type="entry name" value="Band 7 domain"/>
    <property type="match status" value="1"/>
</dbReference>
<evidence type="ECO:0000313" key="3">
    <source>
        <dbReference type="EMBL" id="CAG9276363.1"/>
    </source>
</evidence>
<protein>
    <recommendedName>
        <fullName evidence="2">Band 7 domain-containing protein</fullName>
    </recommendedName>
</protein>
<gene>
    <name evidence="3" type="ORF">PTTT1_LOCUS504</name>
</gene>
<name>A0A8J9TC55_PHATR</name>
<organism evidence="3">
    <name type="scientific">Phaeodactylum tricornutum</name>
    <name type="common">Diatom</name>
    <dbReference type="NCBI Taxonomy" id="2850"/>
    <lineage>
        <taxon>Eukaryota</taxon>
        <taxon>Sar</taxon>
        <taxon>Stramenopiles</taxon>
        <taxon>Ochrophyta</taxon>
        <taxon>Bacillariophyta</taxon>
        <taxon>Bacillariophyceae</taxon>
        <taxon>Bacillariophycidae</taxon>
        <taxon>Naviculales</taxon>
        <taxon>Phaeodactylaceae</taxon>
        <taxon>Phaeodactylum</taxon>
    </lineage>
</organism>
<dbReference type="AlphaFoldDB" id="A0A8J9TC55"/>
<evidence type="ECO:0000256" key="1">
    <source>
        <dbReference type="SAM" id="Phobius"/>
    </source>
</evidence>
<keyword evidence="1" id="KW-1133">Transmembrane helix</keyword>